<dbReference type="InterPro" id="IPR014721">
    <property type="entry name" value="Ribsml_uS5_D2-typ_fold_subgr"/>
</dbReference>
<dbReference type="SUPFAM" id="SSF54211">
    <property type="entry name" value="Ribosomal protein S5 domain 2-like"/>
    <property type="match status" value="1"/>
</dbReference>
<feature type="binding site" evidence="10">
    <location>
        <begin position="89"/>
        <end position="99"/>
    </location>
    <ligand>
        <name>ATP</name>
        <dbReference type="ChEBI" id="CHEBI:30616"/>
    </ligand>
</feature>
<dbReference type="Gene3D" id="3.30.70.890">
    <property type="entry name" value="GHMP kinase, C-terminal domain"/>
    <property type="match status" value="1"/>
</dbReference>
<keyword evidence="7 10" id="KW-0067">ATP-binding</keyword>
<dbReference type="AlphaFoldDB" id="A0A366WSB6"/>
<evidence type="ECO:0000256" key="10">
    <source>
        <dbReference type="HAMAP-Rule" id="MF_00061"/>
    </source>
</evidence>
<dbReference type="NCBIfam" id="NF011202">
    <property type="entry name" value="PRK14608.1"/>
    <property type="match status" value="1"/>
</dbReference>
<dbReference type="NCBIfam" id="TIGR00154">
    <property type="entry name" value="ispE"/>
    <property type="match status" value="1"/>
</dbReference>
<dbReference type="UniPathway" id="UPA00056">
    <property type="reaction ID" value="UER00094"/>
</dbReference>
<comment type="catalytic activity">
    <reaction evidence="10">
        <text>4-CDP-2-C-methyl-D-erythritol + ATP = 4-CDP-2-C-methyl-D-erythritol 2-phosphate + ADP + H(+)</text>
        <dbReference type="Rhea" id="RHEA:18437"/>
        <dbReference type="ChEBI" id="CHEBI:15378"/>
        <dbReference type="ChEBI" id="CHEBI:30616"/>
        <dbReference type="ChEBI" id="CHEBI:57823"/>
        <dbReference type="ChEBI" id="CHEBI:57919"/>
        <dbReference type="ChEBI" id="CHEBI:456216"/>
        <dbReference type="EC" id="2.7.1.148"/>
    </reaction>
</comment>
<dbReference type="EC" id="2.7.1.148" evidence="2 10"/>
<dbReference type="Pfam" id="PF00288">
    <property type="entry name" value="GHMP_kinases_N"/>
    <property type="match status" value="1"/>
</dbReference>
<accession>A0A366WSB6</accession>
<keyword evidence="4 10" id="KW-0808">Transferase</keyword>
<dbReference type="PANTHER" id="PTHR43527">
    <property type="entry name" value="4-DIPHOSPHOCYTIDYL-2-C-METHYL-D-ERYTHRITOL KINASE, CHLOROPLASTIC"/>
    <property type="match status" value="1"/>
</dbReference>
<proteinExistence type="inferred from homology"/>
<dbReference type="InterPro" id="IPR036554">
    <property type="entry name" value="GHMP_kinase_C_sf"/>
</dbReference>
<evidence type="ECO:0000256" key="2">
    <source>
        <dbReference type="ARBA" id="ARBA00012052"/>
    </source>
</evidence>
<feature type="domain" description="GHMP kinase N-terminal" evidence="11">
    <location>
        <begin position="67"/>
        <end position="126"/>
    </location>
</feature>
<evidence type="ECO:0000259" key="12">
    <source>
        <dbReference type="Pfam" id="PF08544"/>
    </source>
</evidence>
<evidence type="ECO:0000313" key="13">
    <source>
        <dbReference type="EMBL" id="RBW50962.1"/>
    </source>
</evidence>
<dbReference type="Pfam" id="PF08544">
    <property type="entry name" value="GHMP_kinases_C"/>
    <property type="match status" value="1"/>
</dbReference>
<keyword evidence="5 10" id="KW-0547">Nucleotide-binding</keyword>
<organism evidence="13 14">
    <name type="scientific">Phaeobacter gallaeciensis</name>
    <dbReference type="NCBI Taxonomy" id="60890"/>
    <lineage>
        <taxon>Bacteria</taxon>
        <taxon>Pseudomonadati</taxon>
        <taxon>Pseudomonadota</taxon>
        <taxon>Alphaproteobacteria</taxon>
        <taxon>Rhodobacterales</taxon>
        <taxon>Roseobacteraceae</taxon>
        <taxon>Phaeobacter</taxon>
    </lineage>
</organism>
<keyword evidence="6 10" id="KW-0418">Kinase</keyword>
<dbReference type="InterPro" id="IPR020568">
    <property type="entry name" value="Ribosomal_Su5_D2-typ_SF"/>
</dbReference>
<dbReference type="Proteomes" id="UP000252706">
    <property type="component" value="Unassembled WGS sequence"/>
</dbReference>
<dbReference type="PANTHER" id="PTHR43527:SF2">
    <property type="entry name" value="4-DIPHOSPHOCYTIDYL-2-C-METHYL-D-ERYTHRITOL KINASE, CHLOROPLASTIC"/>
    <property type="match status" value="1"/>
</dbReference>
<sequence length="282" mass="29752">MTVEVFAPAKINLTLHVTGQRSDGYHLLDSLVVFADVGDRITLTKAAETRLEVSGPCAAGVPTDARNLVVKAAQLLGVTAHIHLHKNLPAAAGIGGGSSDAAATLSGLCQLYCVPLPTPEAVLSLGADVPLCLKRGLVRMEGIGEQLSALGPSPGMHLVMVNPRVEVPTPTVFKALSCKENPAMNWPMNPTDWVLWVAKQRNDLEAPAVSAEPVIADVLAMLRAQPGCQLARMSGSGATCFAIMEDAQAQQNTVAHIKTAHPEWWAVACKALTGDQFSRETT</sequence>
<comment type="pathway">
    <text evidence="10">Isoprenoid biosynthesis; isopentenyl diphosphate biosynthesis via DXP pathway; isopentenyl diphosphate from 1-deoxy-D-xylulose 5-phosphate: step 3/6.</text>
</comment>
<evidence type="ECO:0000256" key="4">
    <source>
        <dbReference type="ARBA" id="ARBA00022679"/>
    </source>
</evidence>
<dbReference type="EMBL" id="QOCE01000047">
    <property type="protein sequence ID" value="RBW50962.1"/>
    <property type="molecule type" value="Genomic_DNA"/>
</dbReference>
<evidence type="ECO:0000256" key="5">
    <source>
        <dbReference type="ARBA" id="ARBA00022741"/>
    </source>
</evidence>
<dbReference type="InterPro" id="IPR004424">
    <property type="entry name" value="IspE"/>
</dbReference>
<dbReference type="InterPro" id="IPR006204">
    <property type="entry name" value="GHMP_kinase_N_dom"/>
</dbReference>
<dbReference type="RefSeq" id="WP_113825466.1">
    <property type="nucleotide sequence ID" value="NZ_QOCE01000047.1"/>
</dbReference>
<dbReference type="GO" id="GO:0050515">
    <property type="term" value="F:4-(cytidine 5'-diphospho)-2-C-methyl-D-erythritol kinase activity"/>
    <property type="evidence" value="ECO:0007669"/>
    <property type="project" value="UniProtKB-UniRule"/>
</dbReference>
<dbReference type="GO" id="GO:0019288">
    <property type="term" value="P:isopentenyl diphosphate biosynthetic process, methylerythritol 4-phosphate pathway"/>
    <property type="evidence" value="ECO:0007669"/>
    <property type="project" value="UniProtKB-UniRule"/>
</dbReference>
<evidence type="ECO:0000256" key="3">
    <source>
        <dbReference type="ARBA" id="ARBA00017473"/>
    </source>
</evidence>
<comment type="function">
    <text evidence="10">Catalyzes the phosphorylation of the position 2 hydroxy group of 4-diphosphocytidyl-2C-methyl-D-erythritol.</text>
</comment>
<dbReference type="InterPro" id="IPR013750">
    <property type="entry name" value="GHMP_kinase_C_dom"/>
</dbReference>
<comment type="caution">
    <text evidence="13">The sequence shown here is derived from an EMBL/GenBank/DDBJ whole genome shotgun (WGS) entry which is preliminary data.</text>
</comment>
<protein>
    <recommendedName>
        <fullName evidence="3 10">4-diphosphocytidyl-2-C-methyl-D-erythritol kinase</fullName>
        <shortName evidence="10">CMK</shortName>
        <ecNumber evidence="2 10">2.7.1.148</ecNumber>
    </recommendedName>
    <alternativeName>
        <fullName evidence="9 10">4-(cytidine-5'-diphospho)-2-C-methyl-D-erythritol kinase</fullName>
    </alternativeName>
</protein>
<dbReference type="Gene3D" id="3.30.230.10">
    <property type="match status" value="1"/>
</dbReference>
<keyword evidence="8 10" id="KW-0414">Isoprene biosynthesis</keyword>
<gene>
    <name evidence="10" type="primary">ispE</name>
    <name evidence="13" type="ORF">DS909_20645</name>
</gene>
<evidence type="ECO:0000256" key="9">
    <source>
        <dbReference type="ARBA" id="ARBA00032554"/>
    </source>
</evidence>
<name>A0A366WSB6_9RHOB</name>
<reference evidence="13 14" key="1">
    <citation type="submission" date="2018-07" db="EMBL/GenBank/DDBJ databases">
        <title>Modular assembly of carbohydrate-degrading microbial communities in the ocean.</title>
        <authorList>
            <person name="Enke T.N."/>
            <person name="Datta M.S."/>
            <person name="Schwartzman J.A."/>
            <person name="Cermak N."/>
            <person name="Schmitz D.A."/>
            <person name="Barrere J."/>
            <person name="Cordero O.X."/>
        </authorList>
    </citation>
    <scope>NUCLEOTIDE SEQUENCE [LARGE SCALE GENOMIC DNA]</scope>
    <source>
        <strain evidence="13 14">C3M10</strain>
    </source>
</reference>
<dbReference type="OrthoDB" id="9809438at2"/>
<evidence type="ECO:0000259" key="11">
    <source>
        <dbReference type="Pfam" id="PF00288"/>
    </source>
</evidence>
<comment type="similarity">
    <text evidence="1 10">Belongs to the GHMP kinase family. IspE subfamily.</text>
</comment>
<feature type="active site" evidence="10">
    <location>
        <position position="128"/>
    </location>
</feature>
<evidence type="ECO:0000256" key="8">
    <source>
        <dbReference type="ARBA" id="ARBA00023229"/>
    </source>
</evidence>
<dbReference type="SUPFAM" id="SSF55060">
    <property type="entry name" value="GHMP Kinase, C-terminal domain"/>
    <property type="match status" value="1"/>
</dbReference>
<evidence type="ECO:0000256" key="1">
    <source>
        <dbReference type="ARBA" id="ARBA00009684"/>
    </source>
</evidence>
<evidence type="ECO:0000313" key="14">
    <source>
        <dbReference type="Proteomes" id="UP000252706"/>
    </source>
</evidence>
<dbReference type="PIRSF" id="PIRSF010376">
    <property type="entry name" value="IspE"/>
    <property type="match status" value="1"/>
</dbReference>
<feature type="active site" evidence="10">
    <location>
        <position position="10"/>
    </location>
</feature>
<feature type="domain" description="GHMP kinase C-terminal" evidence="12">
    <location>
        <begin position="200"/>
        <end position="252"/>
    </location>
</feature>
<evidence type="ECO:0000256" key="6">
    <source>
        <dbReference type="ARBA" id="ARBA00022777"/>
    </source>
</evidence>
<evidence type="ECO:0000256" key="7">
    <source>
        <dbReference type="ARBA" id="ARBA00022840"/>
    </source>
</evidence>
<dbReference type="GO" id="GO:0005524">
    <property type="term" value="F:ATP binding"/>
    <property type="evidence" value="ECO:0007669"/>
    <property type="project" value="UniProtKB-UniRule"/>
</dbReference>
<dbReference type="HAMAP" id="MF_00061">
    <property type="entry name" value="IspE"/>
    <property type="match status" value="1"/>
</dbReference>
<dbReference type="GO" id="GO:0016114">
    <property type="term" value="P:terpenoid biosynthetic process"/>
    <property type="evidence" value="ECO:0007669"/>
    <property type="project" value="UniProtKB-UniRule"/>
</dbReference>